<dbReference type="AlphaFoldDB" id="A0A0K1EIL0"/>
<comment type="caution">
    <text evidence="2">Lacks conserved residue(s) required for the propagation of feature annotation.</text>
</comment>
<dbReference type="Pfam" id="PF19890">
    <property type="entry name" value="DUF6363"/>
    <property type="match status" value="1"/>
</dbReference>
<evidence type="ECO:0000256" key="1">
    <source>
        <dbReference type="ARBA" id="ARBA00023098"/>
    </source>
</evidence>
<dbReference type="InterPro" id="IPR037483">
    <property type="entry name" value="YjjU-like"/>
</dbReference>
<dbReference type="GO" id="GO:0016787">
    <property type="term" value="F:hydrolase activity"/>
    <property type="evidence" value="ECO:0007669"/>
    <property type="project" value="UniProtKB-UniRule"/>
</dbReference>
<feature type="short sequence motif" description="DGA/G" evidence="2">
    <location>
        <begin position="196"/>
        <end position="198"/>
    </location>
</feature>
<feature type="short sequence motif" description="GXGXXG" evidence="2">
    <location>
        <begin position="47"/>
        <end position="52"/>
    </location>
</feature>
<feature type="compositionally biased region" description="Low complexity" evidence="3">
    <location>
        <begin position="18"/>
        <end position="40"/>
    </location>
</feature>
<dbReference type="OrthoDB" id="9770965at2"/>
<dbReference type="Gene3D" id="3.40.1090.10">
    <property type="entry name" value="Cytosolic phospholipase A2 catalytic domain"/>
    <property type="match status" value="2"/>
</dbReference>
<keyword evidence="2" id="KW-0378">Hydrolase</keyword>
<dbReference type="RefSeq" id="WP_050432447.1">
    <property type="nucleotide sequence ID" value="NZ_CP012159.1"/>
</dbReference>
<dbReference type="InterPro" id="IPR016035">
    <property type="entry name" value="Acyl_Trfase/lysoPLipase"/>
</dbReference>
<evidence type="ECO:0000313" key="6">
    <source>
        <dbReference type="Proteomes" id="UP000067626"/>
    </source>
</evidence>
<dbReference type="KEGG" id="ccro:CMC5_046770"/>
<accession>A0A0K1EIL0</accession>
<dbReference type="CDD" id="cd07208">
    <property type="entry name" value="Pat_hypo_Ecoli_yjju_like"/>
    <property type="match status" value="1"/>
</dbReference>
<keyword evidence="1 2" id="KW-0443">Lipid metabolism</keyword>
<evidence type="ECO:0000259" key="4">
    <source>
        <dbReference type="PROSITE" id="PS51635"/>
    </source>
</evidence>
<evidence type="ECO:0000256" key="2">
    <source>
        <dbReference type="PROSITE-ProRule" id="PRU01161"/>
    </source>
</evidence>
<evidence type="ECO:0000256" key="3">
    <source>
        <dbReference type="SAM" id="MobiDB-lite"/>
    </source>
</evidence>
<feature type="active site" description="Proton acceptor" evidence="2">
    <location>
        <position position="196"/>
    </location>
</feature>
<evidence type="ECO:0000313" key="5">
    <source>
        <dbReference type="EMBL" id="AKT40522.1"/>
    </source>
</evidence>
<reference evidence="5 6" key="1">
    <citation type="submission" date="2015-07" db="EMBL/GenBank/DDBJ databases">
        <title>Genome analysis of myxobacterium Chondromyces crocatus Cm c5 reveals a high potential for natural compound synthesis and the genetic basis for the loss of fruiting body formation.</title>
        <authorList>
            <person name="Zaburannyi N."/>
            <person name="Bunk B."/>
            <person name="Maier J."/>
            <person name="Overmann J."/>
            <person name="Mueller R."/>
        </authorList>
    </citation>
    <scope>NUCLEOTIDE SEQUENCE [LARGE SCALE GENOMIC DNA]</scope>
    <source>
        <strain evidence="5 6">Cm c5</strain>
    </source>
</reference>
<proteinExistence type="predicted"/>
<feature type="active site" description="Nucleophile" evidence="2">
    <location>
        <position position="77"/>
    </location>
</feature>
<dbReference type="GO" id="GO:0016042">
    <property type="term" value="P:lipid catabolic process"/>
    <property type="evidence" value="ECO:0007669"/>
    <property type="project" value="UniProtKB-UniRule"/>
</dbReference>
<dbReference type="SUPFAM" id="SSF52151">
    <property type="entry name" value="FabD/lysophospholipase-like"/>
    <property type="match status" value="1"/>
</dbReference>
<dbReference type="InterPro" id="IPR002641">
    <property type="entry name" value="PNPLA_dom"/>
</dbReference>
<feature type="domain" description="PNPLA" evidence="4">
    <location>
        <begin position="43"/>
        <end position="209"/>
    </location>
</feature>
<sequence>MSQEPSTPTRASATSQEPSSPAHASATSAATTASPGTTPTAALFVEGGGLRGAFSAGVLAELSRPGGPHFDDVIAVSSGAPTAAYMVAGQIDDGLRIWERHTHGAQLISPFNWLRAAPLMNIERLVGVFERVVPLDAARLRDARSRLWIVVTNCHTGRAEYVRAMPDNTLGLLQATMAIPIAYGRIVPVDGVPYIDGGVADAIPARHAVSLKRDLTVAVLTRPRGYRRSARPALTYAMGRTYPGHPEIGRALATRWKASNDALDLIDELEDRGRMAVIRPTGPLPAGRLSTRREDIVATIEAGREAARSWLRRDGYVTEM</sequence>
<dbReference type="EMBL" id="CP012159">
    <property type="protein sequence ID" value="AKT40522.1"/>
    <property type="molecule type" value="Genomic_DNA"/>
</dbReference>
<keyword evidence="6" id="KW-1185">Reference proteome</keyword>
<name>A0A0K1EIL0_CHOCO</name>
<protein>
    <recommendedName>
        <fullName evidence="4">PNPLA domain-containing protein</fullName>
    </recommendedName>
</protein>
<keyword evidence="2" id="KW-0442">Lipid degradation</keyword>
<dbReference type="Proteomes" id="UP000067626">
    <property type="component" value="Chromosome"/>
</dbReference>
<feature type="compositionally biased region" description="Polar residues" evidence="3">
    <location>
        <begin position="1"/>
        <end position="17"/>
    </location>
</feature>
<dbReference type="Pfam" id="PF01734">
    <property type="entry name" value="Patatin"/>
    <property type="match status" value="1"/>
</dbReference>
<dbReference type="InterPro" id="IPR045943">
    <property type="entry name" value="DUF6363"/>
</dbReference>
<gene>
    <name evidence="5" type="ORF">CMC5_046770</name>
</gene>
<dbReference type="PROSITE" id="PS51635">
    <property type="entry name" value="PNPLA"/>
    <property type="match status" value="1"/>
</dbReference>
<feature type="region of interest" description="Disordered" evidence="3">
    <location>
        <begin position="1"/>
        <end position="40"/>
    </location>
</feature>
<organism evidence="5 6">
    <name type="scientific">Chondromyces crocatus</name>
    <dbReference type="NCBI Taxonomy" id="52"/>
    <lineage>
        <taxon>Bacteria</taxon>
        <taxon>Pseudomonadati</taxon>
        <taxon>Myxococcota</taxon>
        <taxon>Polyangia</taxon>
        <taxon>Polyangiales</taxon>
        <taxon>Polyangiaceae</taxon>
        <taxon>Chondromyces</taxon>
    </lineage>
</organism>